<gene>
    <name evidence="1" type="ORF">PYW08_012981</name>
</gene>
<name>A0ACC2PYX9_9NEOP</name>
<accession>A0ACC2PYX9</accession>
<protein>
    <submittedName>
        <fullName evidence="1">Uncharacterized protein</fullName>
    </submittedName>
</protein>
<sequence length="349" mass="38631">MSSRKRSAVWNHFSEVDPKKARCTYCSNTIGISGGNVGNLNRHLKTKHPTVSLVPARQEELAPPPPVTETISVPSTSTDSVQSACPVHPTPTPTQPSMVEFVNNMKPIGPRRSEKVDEQLIKMIAKGHHPFSIVEEPEFKKLLAMLCGGYSLPTRKSLSNNLLPQMYNRELIKARAKVASVSAICLTTDGWTSINNEHFIAITAHYIKNSQLHSTMIGCVQYPDRATAANLASHMRNVLEEWAISDKVTAIASDNGANIVAAIRARNWRHVACFAHTLNLCVQNALVPISETTAKVKQVVEYFKRSSQALAKLRELQGQLNVPQLKLKQDVVTRFNSTYLRHAKALGRN</sequence>
<evidence type="ECO:0000313" key="1">
    <source>
        <dbReference type="EMBL" id="KAJ8704257.1"/>
    </source>
</evidence>
<evidence type="ECO:0000313" key="2">
    <source>
        <dbReference type="Proteomes" id="UP001231649"/>
    </source>
</evidence>
<comment type="caution">
    <text evidence="1">The sequence shown here is derived from an EMBL/GenBank/DDBJ whole genome shotgun (WGS) entry which is preliminary data.</text>
</comment>
<dbReference type="EMBL" id="CM056808">
    <property type="protein sequence ID" value="KAJ8704257.1"/>
    <property type="molecule type" value="Genomic_DNA"/>
</dbReference>
<dbReference type="Proteomes" id="UP001231649">
    <property type="component" value="Chromosome 32"/>
</dbReference>
<organism evidence="1 2">
    <name type="scientific">Mythimna loreyi</name>
    <dbReference type="NCBI Taxonomy" id="667449"/>
    <lineage>
        <taxon>Eukaryota</taxon>
        <taxon>Metazoa</taxon>
        <taxon>Ecdysozoa</taxon>
        <taxon>Arthropoda</taxon>
        <taxon>Hexapoda</taxon>
        <taxon>Insecta</taxon>
        <taxon>Pterygota</taxon>
        <taxon>Neoptera</taxon>
        <taxon>Endopterygota</taxon>
        <taxon>Lepidoptera</taxon>
        <taxon>Glossata</taxon>
        <taxon>Ditrysia</taxon>
        <taxon>Noctuoidea</taxon>
        <taxon>Noctuidae</taxon>
        <taxon>Noctuinae</taxon>
        <taxon>Hadenini</taxon>
        <taxon>Mythimna</taxon>
    </lineage>
</organism>
<proteinExistence type="predicted"/>
<keyword evidence="2" id="KW-1185">Reference proteome</keyword>
<reference evidence="1" key="1">
    <citation type="submission" date="2023-03" db="EMBL/GenBank/DDBJ databases">
        <title>Chromosome-level genomes of two armyworms, Mythimna separata and Mythimna loreyi, provide insights into the biosynthesis and reception of sex pheromones.</title>
        <authorList>
            <person name="Zhao H."/>
        </authorList>
    </citation>
    <scope>NUCLEOTIDE SEQUENCE</scope>
    <source>
        <strain evidence="1">BeijingLab</strain>
    </source>
</reference>